<dbReference type="GO" id="GO:0003677">
    <property type="term" value="F:DNA binding"/>
    <property type="evidence" value="ECO:0007669"/>
    <property type="project" value="UniProtKB-KW"/>
</dbReference>
<dbReference type="SMART" id="SM00066">
    <property type="entry name" value="GAL4"/>
    <property type="match status" value="1"/>
</dbReference>
<dbReference type="PANTHER" id="PTHR47784">
    <property type="entry name" value="STEROL UPTAKE CONTROL PROTEIN 2"/>
    <property type="match status" value="1"/>
</dbReference>
<reference evidence="6 7" key="1">
    <citation type="journal article" date="2014" name="Nat. Commun.">
        <title>Multiple recent horizontal transfers of a large genomic region in cheese making fungi.</title>
        <authorList>
            <person name="Cheeseman K."/>
            <person name="Ropars J."/>
            <person name="Renault P."/>
            <person name="Dupont J."/>
            <person name="Gouzy J."/>
            <person name="Branca A."/>
            <person name="Abraham A.L."/>
            <person name="Ceppi M."/>
            <person name="Conseiller E."/>
            <person name="Debuchy R."/>
            <person name="Malagnac F."/>
            <person name="Goarin A."/>
            <person name="Silar P."/>
            <person name="Lacoste S."/>
            <person name="Sallet E."/>
            <person name="Bensimon A."/>
            <person name="Giraud T."/>
            <person name="Brygoo Y."/>
        </authorList>
    </citation>
    <scope>NUCLEOTIDE SEQUENCE [LARGE SCALE GENOMIC DNA]</scope>
    <source>
        <strain evidence="7">FM 013</strain>
    </source>
</reference>
<gene>
    <name evidence="6" type="ORF">PCAMFM013_S019g000146</name>
</gene>
<dbReference type="SUPFAM" id="SSF57701">
    <property type="entry name" value="Zn2/Cys6 DNA-binding domain"/>
    <property type="match status" value="1"/>
</dbReference>
<evidence type="ECO:0000259" key="5">
    <source>
        <dbReference type="PROSITE" id="PS50048"/>
    </source>
</evidence>
<dbReference type="CDD" id="cd00067">
    <property type="entry name" value="GAL4"/>
    <property type="match status" value="1"/>
</dbReference>
<keyword evidence="4" id="KW-0539">Nucleus</keyword>
<name>A0A0G4PK45_PENC3</name>
<sequence length="392" mass="44208">MGPRKIGTKSHHGCSQCKRRSVKCDELRPICTNCISRATDCQYATSGSFIWKYPSEVSASSSFPRTTRQLPNSAEGDVHCMSQIGSPQKTLQVTGIEQCDDQQSHLLSHWRASTYQAIARHGSVEWIWQHLVPEESLSHPYLLNGVLALSAIHLVTKTEDDPRRTALIKAAERYQGRAISMLAYVIGNLNPSNCNATFCLSSILVICAWGFPLIAHPTQDQSLDEIYQIFLLVRKMVHLTGIMTPWIQNGRLAPLISVPSLIPTLSNHSREVITSLSILNLEIQHLEGDVERQLFQYTIDGLETLFGTIDGGGEVVMAGSLWISYTPPRFFELVRELRPFALVILAHYCAIFHRIPEQWWISPWNQRVQAAIYSNLEEKWRGFIKFPTGLIP</sequence>
<evidence type="ECO:0000313" key="7">
    <source>
        <dbReference type="Proteomes" id="UP000053732"/>
    </source>
</evidence>
<dbReference type="InterPro" id="IPR053157">
    <property type="entry name" value="Sterol_Uptake_Regulator"/>
</dbReference>
<protein>
    <submittedName>
        <fullName evidence="6">Fungal transcriptional regulatory protein, N-terminal</fullName>
    </submittedName>
</protein>
<keyword evidence="1" id="KW-0805">Transcription regulation</keyword>
<dbReference type="GO" id="GO:0008270">
    <property type="term" value="F:zinc ion binding"/>
    <property type="evidence" value="ECO:0007669"/>
    <property type="project" value="InterPro"/>
</dbReference>
<evidence type="ECO:0000256" key="1">
    <source>
        <dbReference type="ARBA" id="ARBA00023015"/>
    </source>
</evidence>
<dbReference type="STRING" id="1429867.A0A0G4PK45"/>
<evidence type="ECO:0000256" key="2">
    <source>
        <dbReference type="ARBA" id="ARBA00023125"/>
    </source>
</evidence>
<dbReference type="PROSITE" id="PS50048">
    <property type="entry name" value="ZN2_CY6_FUNGAL_2"/>
    <property type="match status" value="1"/>
</dbReference>
<keyword evidence="3" id="KW-0804">Transcription</keyword>
<dbReference type="Proteomes" id="UP000053732">
    <property type="component" value="Unassembled WGS sequence"/>
</dbReference>
<accession>A0A0G4PK45</accession>
<dbReference type="EMBL" id="HG793152">
    <property type="protein sequence ID" value="CRL26729.1"/>
    <property type="molecule type" value="Genomic_DNA"/>
</dbReference>
<dbReference type="Pfam" id="PF00172">
    <property type="entry name" value="Zn_clus"/>
    <property type="match status" value="1"/>
</dbReference>
<dbReference type="PANTHER" id="PTHR47784:SF5">
    <property type="entry name" value="STEROL UPTAKE CONTROL PROTEIN 2"/>
    <property type="match status" value="1"/>
</dbReference>
<keyword evidence="7" id="KW-1185">Reference proteome</keyword>
<evidence type="ECO:0000313" key="6">
    <source>
        <dbReference type="EMBL" id="CRL26729.1"/>
    </source>
</evidence>
<dbReference type="InterPro" id="IPR001138">
    <property type="entry name" value="Zn2Cys6_DnaBD"/>
</dbReference>
<dbReference type="Gene3D" id="4.10.240.10">
    <property type="entry name" value="Zn(2)-C6 fungal-type DNA-binding domain"/>
    <property type="match status" value="1"/>
</dbReference>
<evidence type="ECO:0000256" key="3">
    <source>
        <dbReference type="ARBA" id="ARBA00023163"/>
    </source>
</evidence>
<keyword evidence="2" id="KW-0238">DNA-binding</keyword>
<dbReference type="InterPro" id="IPR036864">
    <property type="entry name" value="Zn2-C6_fun-type_DNA-bd_sf"/>
</dbReference>
<dbReference type="GO" id="GO:0001228">
    <property type="term" value="F:DNA-binding transcription activator activity, RNA polymerase II-specific"/>
    <property type="evidence" value="ECO:0007669"/>
    <property type="project" value="TreeGrafter"/>
</dbReference>
<dbReference type="AlphaFoldDB" id="A0A0G4PK45"/>
<proteinExistence type="predicted"/>
<organism evidence="6 7">
    <name type="scientific">Penicillium camemberti (strain FM 013)</name>
    <dbReference type="NCBI Taxonomy" id="1429867"/>
    <lineage>
        <taxon>Eukaryota</taxon>
        <taxon>Fungi</taxon>
        <taxon>Dikarya</taxon>
        <taxon>Ascomycota</taxon>
        <taxon>Pezizomycotina</taxon>
        <taxon>Eurotiomycetes</taxon>
        <taxon>Eurotiomycetidae</taxon>
        <taxon>Eurotiales</taxon>
        <taxon>Aspergillaceae</taxon>
        <taxon>Penicillium</taxon>
    </lineage>
</organism>
<feature type="domain" description="Zn(2)-C6 fungal-type" evidence="5">
    <location>
        <begin position="13"/>
        <end position="43"/>
    </location>
</feature>
<evidence type="ECO:0000256" key="4">
    <source>
        <dbReference type="ARBA" id="ARBA00023242"/>
    </source>
</evidence>